<comment type="similarity">
    <text evidence="4">Belongs to the WD repeat PAAF1/RPN14 family.</text>
</comment>
<organism evidence="6 7">
    <name type="scientific">Rhodofomes roseus</name>
    <dbReference type="NCBI Taxonomy" id="34475"/>
    <lineage>
        <taxon>Eukaryota</taxon>
        <taxon>Fungi</taxon>
        <taxon>Dikarya</taxon>
        <taxon>Basidiomycota</taxon>
        <taxon>Agaricomycotina</taxon>
        <taxon>Agaricomycetes</taxon>
        <taxon>Polyporales</taxon>
        <taxon>Rhodofomes</taxon>
    </lineage>
</organism>
<dbReference type="GeneID" id="72003411"/>
<accession>A0ABQ8KSJ3</accession>
<dbReference type="Proteomes" id="UP000814176">
    <property type="component" value="Unassembled WGS sequence"/>
</dbReference>
<keyword evidence="1 5" id="KW-0853">WD repeat</keyword>
<dbReference type="InterPro" id="IPR051179">
    <property type="entry name" value="WD_repeat_multifunction"/>
</dbReference>
<reference evidence="6 7" key="1">
    <citation type="journal article" date="2021" name="Environ. Microbiol.">
        <title>Gene family expansions and transcriptome signatures uncover fungal adaptations to wood decay.</title>
        <authorList>
            <person name="Hage H."/>
            <person name="Miyauchi S."/>
            <person name="Viragh M."/>
            <person name="Drula E."/>
            <person name="Min B."/>
            <person name="Chaduli D."/>
            <person name="Navarro D."/>
            <person name="Favel A."/>
            <person name="Norest M."/>
            <person name="Lesage-Meessen L."/>
            <person name="Balint B."/>
            <person name="Merenyi Z."/>
            <person name="de Eugenio L."/>
            <person name="Morin E."/>
            <person name="Martinez A.T."/>
            <person name="Baldrian P."/>
            <person name="Stursova M."/>
            <person name="Martinez M.J."/>
            <person name="Novotny C."/>
            <person name="Magnuson J.K."/>
            <person name="Spatafora J.W."/>
            <person name="Maurice S."/>
            <person name="Pangilinan J."/>
            <person name="Andreopoulos W."/>
            <person name="LaButti K."/>
            <person name="Hundley H."/>
            <person name="Na H."/>
            <person name="Kuo A."/>
            <person name="Barry K."/>
            <person name="Lipzen A."/>
            <person name="Henrissat B."/>
            <person name="Riley R."/>
            <person name="Ahrendt S."/>
            <person name="Nagy L.G."/>
            <person name="Grigoriev I.V."/>
            <person name="Martin F."/>
            <person name="Rosso M.N."/>
        </authorList>
    </citation>
    <scope>NUCLEOTIDE SEQUENCE [LARGE SCALE GENOMIC DNA]</scope>
    <source>
        <strain evidence="6 7">CIRM-BRFM 1785</strain>
    </source>
</reference>
<dbReference type="PANTHER" id="PTHR19857:SF19">
    <property type="entry name" value="26S PROTEASOME REGULATORY SUBUNIT RPN14"/>
    <property type="match status" value="1"/>
</dbReference>
<dbReference type="InterPro" id="IPR036322">
    <property type="entry name" value="WD40_repeat_dom_sf"/>
</dbReference>
<evidence type="ECO:0000256" key="5">
    <source>
        <dbReference type="PROSITE-ProRule" id="PRU00221"/>
    </source>
</evidence>
<gene>
    <name evidence="6" type="ORF">C8Q71DRAFT_738844</name>
</gene>
<name>A0ABQ8KSJ3_9APHY</name>
<evidence type="ECO:0000313" key="7">
    <source>
        <dbReference type="Proteomes" id="UP000814176"/>
    </source>
</evidence>
<dbReference type="EMBL" id="JADCUA010000003">
    <property type="protein sequence ID" value="KAH9841793.1"/>
    <property type="molecule type" value="Genomic_DNA"/>
</dbReference>
<evidence type="ECO:0000256" key="3">
    <source>
        <dbReference type="ARBA" id="ARBA00022942"/>
    </source>
</evidence>
<dbReference type="SUPFAM" id="SSF50978">
    <property type="entry name" value="WD40 repeat-like"/>
    <property type="match status" value="1"/>
</dbReference>
<dbReference type="PROSITE" id="PS00678">
    <property type="entry name" value="WD_REPEATS_1"/>
    <property type="match status" value="1"/>
</dbReference>
<dbReference type="PROSITE" id="PS50082">
    <property type="entry name" value="WD_REPEATS_2"/>
    <property type="match status" value="1"/>
</dbReference>
<dbReference type="InterPro" id="IPR019775">
    <property type="entry name" value="WD40_repeat_CS"/>
</dbReference>
<evidence type="ECO:0000256" key="4">
    <source>
        <dbReference type="ARBA" id="ARBA00038321"/>
    </source>
</evidence>
<dbReference type="Gene3D" id="2.130.10.10">
    <property type="entry name" value="YVTN repeat-like/Quinoprotein amine dehydrogenase"/>
    <property type="match status" value="2"/>
</dbReference>
<keyword evidence="3" id="KW-0647">Proteasome</keyword>
<evidence type="ECO:0000256" key="1">
    <source>
        <dbReference type="ARBA" id="ARBA00022574"/>
    </source>
</evidence>
<feature type="repeat" description="WD" evidence="5">
    <location>
        <begin position="199"/>
        <end position="240"/>
    </location>
</feature>
<evidence type="ECO:0000313" key="6">
    <source>
        <dbReference type="EMBL" id="KAH9841793.1"/>
    </source>
</evidence>
<dbReference type="InterPro" id="IPR001680">
    <property type="entry name" value="WD40_rpt"/>
</dbReference>
<dbReference type="PANTHER" id="PTHR19857">
    <property type="entry name" value="MITOCHONDRIAL DIVISION PROTEIN 1-RELATED"/>
    <property type="match status" value="1"/>
</dbReference>
<dbReference type="SMART" id="SM00320">
    <property type="entry name" value="WD40"/>
    <property type="match status" value="6"/>
</dbReference>
<dbReference type="PROSITE" id="PS50294">
    <property type="entry name" value="WD_REPEATS_REGION"/>
    <property type="match status" value="1"/>
</dbReference>
<dbReference type="InterPro" id="IPR015943">
    <property type="entry name" value="WD40/YVTN_repeat-like_dom_sf"/>
</dbReference>
<dbReference type="RefSeq" id="XP_047783092.1">
    <property type="nucleotide sequence ID" value="XM_047922679.1"/>
</dbReference>
<keyword evidence="7" id="KW-1185">Reference proteome</keyword>
<keyword evidence="2" id="KW-0677">Repeat</keyword>
<evidence type="ECO:0000256" key="2">
    <source>
        <dbReference type="ARBA" id="ARBA00022737"/>
    </source>
</evidence>
<dbReference type="Pfam" id="PF00400">
    <property type="entry name" value="WD40"/>
    <property type="match status" value="3"/>
</dbReference>
<proteinExistence type="inferred from homology"/>
<protein>
    <submittedName>
        <fullName evidence="6">WD40 repeat-like protein</fullName>
    </submittedName>
</protein>
<comment type="caution">
    <text evidence="6">The sequence shown here is derived from an EMBL/GenBank/DDBJ whole genome shotgun (WGS) entry which is preliminary data.</text>
</comment>
<sequence length="452" mass="48287">MDSDPLVLPMCTIQPDFLSVISDVHQGLTPEDTFWLSCYKSGEPSVHGKVYATLDDLNRDLVRFEGRDGVELLRSGEALYSASCSPLHIPPTRLAVPTKTYSEHEGRKALKITAFDVSPDGSQFATGHMDGSIHISQTSQSRPTNSCRPHVSTVTSLRFFPSSRVLLTSSVDFSLAILPAAPPEEPSATQGPIMPVRRFRGHTRGITSTAIVSKGRNLLSAARDGTVRLWDVPSESQIRMMGSANGNNVPVLAISVGEGSLQADGTAADEAGTDPREVDTEDKLVFAALQDGTFEAFDLRTKLSVFRSQAQPARGKSVLQAIAYAPTEDLVATGSTNGIVAVYDTRALATPLTTFKRNTASVEDLTFVPLDASSFATDARALDGSGIGLAVATEDGLPYIADVRPEGPGVRAELVGPDCEAVRAVCVVQTQEPEVWTAADDGAVRRYRVRGV</sequence>